<dbReference type="GO" id="GO:0035303">
    <property type="term" value="P:regulation of dephosphorylation"/>
    <property type="evidence" value="ECO:0007669"/>
    <property type="project" value="InterPro"/>
</dbReference>
<dbReference type="VEuPathDB" id="GiardiaDB:DHA2_17157"/>
<proteinExistence type="predicted"/>
<reference evidence="6" key="1">
    <citation type="submission" date="2012-02" db="EMBL/GenBank/DDBJ databases">
        <title>Genome sequencing of Giardia lamblia Genotypes A2 and B isolates (DH and GS) and comparative analysis with the genomes of Genotypes A1 and E (WB and Pig).</title>
        <authorList>
            <person name="Adam R."/>
            <person name="Dahlstrom E."/>
            <person name="Martens C."/>
            <person name="Bruno D."/>
            <person name="Barbian K."/>
            <person name="Porcella S.F."/>
            <person name="Nash T."/>
        </authorList>
    </citation>
    <scope>NUCLEOTIDE SEQUENCE</scope>
    <source>
        <strain evidence="6">DH</strain>
    </source>
</reference>
<dbReference type="GO" id="GO:0005737">
    <property type="term" value="C:cytoplasm"/>
    <property type="evidence" value="ECO:0007669"/>
    <property type="project" value="UniProtKB-SubCell"/>
</dbReference>
<keyword evidence="3" id="KW-0106">Calcium</keyword>
<keyword evidence="2" id="KW-0963">Cytoplasm</keyword>
<dbReference type="VEuPathDB" id="GiardiaDB:GL50803_0017157"/>
<dbReference type="SUPFAM" id="SSF47473">
    <property type="entry name" value="EF-hand"/>
    <property type="match status" value="1"/>
</dbReference>
<dbReference type="GO" id="GO:0005819">
    <property type="term" value="C:spindle"/>
    <property type="evidence" value="ECO:0007669"/>
    <property type="project" value="TreeGrafter"/>
</dbReference>
<dbReference type="PANTHER" id="PTHR12085:SF3">
    <property type="entry name" value="SERINE_THREONINE-PROTEIN PHOSPHATASE 2A REGULATORY SUBUNIT B'' SUBUNIT GAMMA"/>
    <property type="match status" value="1"/>
</dbReference>
<gene>
    <name evidence="5" type="ORF">DHA2_17157</name>
</gene>
<dbReference type="Gene3D" id="1.10.238.10">
    <property type="entry name" value="EF-hand"/>
    <property type="match status" value="1"/>
</dbReference>
<dbReference type="Proteomes" id="UP000018320">
    <property type="component" value="Unassembled WGS sequence"/>
</dbReference>
<reference evidence="5 6" key="2">
    <citation type="journal article" date="2013" name="Genome Biol. Evol.">
        <title>Genome sequencing of Giardia lamblia genotypes A2 and B isolates (DH and GS) and comparative analysis with the genomes of genotypes A1 and E (WB and Pig).</title>
        <authorList>
            <person name="Adam R.D."/>
            <person name="Dahlstrom E.W."/>
            <person name="Martens C.A."/>
            <person name="Bruno D.P."/>
            <person name="Barbian K.D."/>
            <person name="Ricklefs S.M."/>
            <person name="Hernandez M.M."/>
            <person name="Narla N.P."/>
            <person name="Patel R.B."/>
            <person name="Porcella S.F."/>
            <person name="Nash T.E."/>
        </authorList>
    </citation>
    <scope>NUCLEOTIDE SEQUENCE [LARGE SCALE GENOMIC DNA]</scope>
    <source>
        <strain evidence="5 6">DH</strain>
    </source>
</reference>
<dbReference type="InterPro" id="IPR002048">
    <property type="entry name" value="EF_hand_dom"/>
</dbReference>
<dbReference type="InterPro" id="IPR011992">
    <property type="entry name" value="EF-hand-dom_pair"/>
</dbReference>
<dbReference type="EMBL" id="AHGT01000050">
    <property type="protein sequence ID" value="ESU36302.1"/>
    <property type="molecule type" value="Genomic_DNA"/>
</dbReference>
<dbReference type="PROSITE" id="PS00018">
    <property type="entry name" value="EF_HAND_1"/>
    <property type="match status" value="1"/>
</dbReference>
<evidence type="ECO:0000313" key="6">
    <source>
        <dbReference type="Proteomes" id="UP000018320"/>
    </source>
</evidence>
<accession>V6TD13</accession>
<organism evidence="5 6">
    <name type="scientific">Giardia intestinalis</name>
    <name type="common">Giardia lamblia</name>
    <dbReference type="NCBI Taxonomy" id="5741"/>
    <lineage>
        <taxon>Eukaryota</taxon>
        <taxon>Metamonada</taxon>
        <taxon>Diplomonadida</taxon>
        <taxon>Hexamitidae</taxon>
        <taxon>Giardiinae</taxon>
        <taxon>Giardia</taxon>
    </lineage>
</organism>
<name>V6TD13_GIAIN</name>
<dbReference type="GO" id="GO:0000226">
    <property type="term" value="P:microtubule cytoskeleton organization"/>
    <property type="evidence" value="ECO:0007669"/>
    <property type="project" value="TreeGrafter"/>
</dbReference>
<dbReference type="VEuPathDB" id="GiardiaDB:GL50581_227"/>
<protein>
    <submittedName>
        <fullName evidence="5">Putative calcium-binding family protein</fullName>
    </submittedName>
</protein>
<dbReference type="InterPro" id="IPR018247">
    <property type="entry name" value="EF_Hand_1_Ca_BS"/>
</dbReference>
<comment type="caution">
    <text evidence="5">The sequence shown here is derived from an EMBL/GenBank/DDBJ whole genome shotgun (WGS) entry which is preliminary data.</text>
</comment>
<evidence type="ECO:0000256" key="1">
    <source>
        <dbReference type="ARBA" id="ARBA00004496"/>
    </source>
</evidence>
<evidence type="ECO:0000256" key="2">
    <source>
        <dbReference type="ARBA" id="ARBA00022490"/>
    </source>
</evidence>
<dbReference type="VEuPathDB" id="GiardiaDB:QR46_4536"/>
<comment type="subcellular location">
    <subcellularLocation>
        <location evidence="1">Cytoplasm</location>
    </subcellularLocation>
</comment>
<dbReference type="AlphaFoldDB" id="V6TD13"/>
<evidence type="ECO:0000256" key="3">
    <source>
        <dbReference type="ARBA" id="ARBA00022837"/>
    </source>
</evidence>
<dbReference type="PROSITE" id="PS50222">
    <property type="entry name" value="EF_HAND_2"/>
    <property type="match status" value="1"/>
</dbReference>
<evidence type="ECO:0000313" key="5">
    <source>
        <dbReference type="EMBL" id="ESU36302.1"/>
    </source>
</evidence>
<dbReference type="InterPro" id="IPR039865">
    <property type="entry name" value="PPP2R3C"/>
</dbReference>
<sequence length="469" mass="53553">MIRSCVFTFLKEKPIPMTSLGAMLKEFAERHPIIEPTYAEMQKQISAFLPPISPSVSVPLFSNPGLLSSRDDLQDTFYRISRTATLRKVYEPLQLCTINDLITIVDAHTPADQLIDYRIFRRILADIYQRSPIYKNILTVKTFLALPRTKDVAAYPIKTLKFHSDVVKLSIVRIVSSAQTRITLTTCDVDGKGFLLESDVENYILDISHLYPHLQDCDEVFRPFYLCTIIKPLFFFLDPYHRKRIAISDLLISPYLDQIFANPSDQPQEALGTLQGPLAQRYLTWFHPDAVMDLYTSYISADTDQDGLLSDKELAALAKYKFTSRFIKALLLTIQTFNGKMDYRGFIDLMLCVSFPRSKAAAVYIFKILDFNCKGHLTRDDVLYFLQEMVDGLQGYCGEGVKFNVDDLCDEVFDSISPKSNSMVTLSDIISSRSGDILITFLIDPLLFIEKELQLQQGHVMMRPLPFEV</sequence>
<feature type="domain" description="EF-hand" evidence="4">
    <location>
        <begin position="357"/>
        <end position="392"/>
    </location>
</feature>
<evidence type="ECO:0000259" key="4">
    <source>
        <dbReference type="PROSITE" id="PS50222"/>
    </source>
</evidence>
<dbReference type="PANTHER" id="PTHR12085">
    <property type="entry name" value="SERINE/THREONINE-PROTEIN PHOSPHATASE 2A REGULATORY SUBUNIT B'' SUBUNIT GAMMA"/>
    <property type="match status" value="1"/>
</dbReference>
<dbReference type="GO" id="GO:0030865">
    <property type="term" value="P:cortical cytoskeleton organization"/>
    <property type="evidence" value="ECO:0007669"/>
    <property type="project" value="TreeGrafter"/>
</dbReference>
<dbReference type="GO" id="GO:0005509">
    <property type="term" value="F:calcium ion binding"/>
    <property type="evidence" value="ECO:0007669"/>
    <property type="project" value="InterPro"/>
</dbReference>